<dbReference type="GO" id="GO:0004623">
    <property type="term" value="F:phospholipase A2 activity"/>
    <property type="evidence" value="ECO:0007669"/>
    <property type="project" value="TreeGrafter"/>
</dbReference>
<proteinExistence type="inferred from homology"/>
<evidence type="ECO:0000256" key="2">
    <source>
        <dbReference type="ARBA" id="ARBA00022679"/>
    </source>
</evidence>
<dbReference type="GO" id="GO:0070292">
    <property type="term" value="P:N-acylphosphatidylethanolamine metabolic process"/>
    <property type="evidence" value="ECO:0007669"/>
    <property type="project" value="TreeGrafter"/>
</dbReference>
<evidence type="ECO:0000313" key="6">
    <source>
        <dbReference type="EMBL" id="CAC5380929.1"/>
    </source>
</evidence>
<dbReference type="Gene3D" id="3.90.1720.10">
    <property type="entry name" value="endopeptidase domain like (from Nostoc punctiforme)"/>
    <property type="match status" value="2"/>
</dbReference>
<accession>A0A6J8BE16</accession>
<dbReference type="EMBL" id="CACVKT020002955">
    <property type="protein sequence ID" value="CAC5380929.1"/>
    <property type="molecule type" value="Genomic_DNA"/>
</dbReference>
<reference evidence="6 7" key="1">
    <citation type="submission" date="2020-06" db="EMBL/GenBank/DDBJ databases">
        <authorList>
            <person name="Li R."/>
            <person name="Bekaert M."/>
        </authorList>
    </citation>
    <scope>NUCLEOTIDE SEQUENCE [LARGE SCALE GENOMIC DNA]</scope>
    <source>
        <strain evidence="7">wild</strain>
    </source>
</reference>
<gene>
    <name evidence="6" type="ORF">MCOR_16854</name>
</gene>
<dbReference type="InterPro" id="IPR051496">
    <property type="entry name" value="H-rev107_PLA/AT"/>
</dbReference>
<sequence length="547" mass="62267">MREYMQPKLVHNAIDGLSVDTTPDATESHHDFGFTILENSAAFPTTNRSTEDNKNALHISCEELSEMSGCIECVKAIPVISACEIQEGDHIVFAGTVYDHHAIVESKLPDKRFEIIEATNTILEVRPFTRKETAQRARHFVEGDGTNEKYDYDLLENNCEHFATYCVTGRKFSIQVTKFRLTSSLFWKSGFIGISDESIRNEKQFENGIICKQCFEINKQIFKVNVRPIKKAEDVQKGNIIRYSYWNLWHDAVILDIKDVNESHVSCYIAHYAFCGIFSHRTIIRDELRVYFEGSFKLLEYGPPDYNVYDVETVIERASGRLGEQQFIFFSNDSSHFSRWCKLKREKATSRIANFSKIISSQSRQKNDSFLSIRDNVRQPLVQNAIDGSPVIMSGQSSTNIESALLVEHEERKKREFKISRHVTIVSAEKLTDKCGIDGMIDADTVQDKQFHPNNRLSNDVDSASFDQDKMTSYSVDVPNILIGKDLQNTPEFKNAIDGSSVDPTPDDSESYDDFGFTNLENSAAFTTTNRSTDDNKNALHISCEEL</sequence>
<feature type="domain" description="LRAT" evidence="5">
    <location>
        <begin position="90"/>
        <end position="175"/>
    </location>
</feature>
<keyword evidence="7" id="KW-1185">Reference proteome</keyword>
<evidence type="ECO:0000256" key="4">
    <source>
        <dbReference type="ARBA" id="ARBA00023098"/>
    </source>
</evidence>
<dbReference type="Proteomes" id="UP000507470">
    <property type="component" value="Unassembled WGS sequence"/>
</dbReference>
<dbReference type="OrthoDB" id="6102890at2759"/>
<dbReference type="InterPro" id="IPR007053">
    <property type="entry name" value="LRAT_dom"/>
</dbReference>
<dbReference type="PANTHER" id="PTHR13943">
    <property type="entry name" value="HRAS-LIKE SUPPRESSOR - RELATED"/>
    <property type="match status" value="1"/>
</dbReference>
<protein>
    <recommendedName>
        <fullName evidence="5">LRAT domain-containing protein</fullName>
    </recommendedName>
</protein>
<organism evidence="6 7">
    <name type="scientific">Mytilus coruscus</name>
    <name type="common">Sea mussel</name>
    <dbReference type="NCBI Taxonomy" id="42192"/>
    <lineage>
        <taxon>Eukaryota</taxon>
        <taxon>Metazoa</taxon>
        <taxon>Spiralia</taxon>
        <taxon>Lophotrochozoa</taxon>
        <taxon>Mollusca</taxon>
        <taxon>Bivalvia</taxon>
        <taxon>Autobranchia</taxon>
        <taxon>Pteriomorphia</taxon>
        <taxon>Mytilida</taxon>
        <taxon>Mytiloidea</taxon>
        <taxon>Mytilidae</taxon>
        <taxon>Mytilinae</taxon>
        <taxon>Mytilus</taxon>
    </lineage>
</organism>
<dbReference type="AlphaFoldDB" id="A0A6J8BE16"/>
<dbReference type="GO" id="GO:0005737">
    <property type="term" value="C:cytoplasm"/>
    <property type="evidence" value="ECO:0007669"/>
    <property type="project" value="TreeGrafter"/>
</dbReference>
<evidence type="ECO:0000256" key="3">
    <source>
        <dbReference type="ARBA" id="ARBA00022801"/>
    </source>
</evidence>
<dbReference type="GO" id="GO:0008970">
    <property type="term" value="F:phospholipase A1 activity"/>
    <property type="evidence" value="ECO:0007669"/>
    <property type="project" value="TreeGrafter"/>
</dbReference>
<evidence type="ECO:0000313" key="7">
    <source>
        <dbReference type="Proteomes" id="UP000507470"/>
    </source>
</evidence>
<dbReference type="PANTHER" id="PTHR13943:SF77">
    <property type="entry name" value="LRAT DOMAIN-CONTAINING PROTEIN"/>
    <property type="match status" value="1"/>
</dbReference>
<dbReference type="PROSITE" id="PS51934">
    <property type="entry name" value="LRAT"/>
    <property type="match status" value="1"/>
</dbReference>
<evidence type="ECO:0000259" key="5">
    <source>
        <dbReference type="PROSITE" id="PS51934"/>
    </source>
</evidence>
<dbReference type="Pfam" id="PF04970">
    <property type="entry name" value="LRAT"/>
    <property type="match status" value="1"/>
</dbReference>
<keyword evidence="3" id="KW-0378">Hydrolase</keyword>
<name>A0A6J8BE16_MYTCO</name>
<comment type="similarity">
    <text evidence="1">Belongs to the H-rev107 family.</text>
</comment>
<keyword evidence="2" id="KW-0808">Transferase</keyword>
<keyword evidence="4" id="KW-0443">Lipid metabolism</keyword>
<evidence type="ECO:0000256" key="1">
    <source>
        <dbReference type="ARBA" id="ARBA00007824"/>
    </source>
</evidence>
<dbReference type="GO" id="GO:0016410">
    <property type="term" value="F:N-acyltransferase activity"/>
    <property type="evidence" value="ECO:0007669"/>
    <property type="project" value="TreeGrafter"/>
</dbReference>